<dbReference type="InterPro" id="IPR001878">
    <property type="entry name" value="Znf_CCHC"/>
</dbReference>
<dbReference type="SMART" id="SM00343">
    <property type="entry name" value="ZnF_C2HC"/>
    <property type="match status" value="2"/>
</dbReference>
<dbReference type="Gene3D" id="4.10.60.10">
    <property type="entry name" value="Zinc finger, CCHC-type"/>
    <property type="match status" value="1"/>
</dbReference>
<sequence length="540" mass="62657">METENDGYDGYQYESNSQDGDSQYGDGITINKTIARHLTAKIIKTSPLQKENLSDIIQKEKLVEDKITTTDILTHLQTITNVSDLIKCLQRINQDLYMVTCKDSTSLQTFLGKFAKFQIGSTEFTTEKAGPLQWENKKDFIDVLIYGMPFEVKPAIVHKKISQYGKIIKLISPTFKNFPSIQSGVRIVRIASMEKPIPRKIYIQGQLVTIRYEGQQNLKKCYKCNEYGHIAIDCRNEPKRRWEQKDYCFKCGRYGHKSTECYNDKDVPNTNNTYDNGNSDQENLKTYDISQYDEVHDQNIDTHSKFCSFDTGTRYFGQGFPSPPKKDHIENTEEFVTSEILDTNLESINQYQTENTIYKNNWENEESWEQDNQDDITNKQEIIQQNELQIGEIIEISCEHKEKTVETHETENVSVFTRNEQTFETEFENIVENVEIDTQIKENEQMENKNTEAKKKKDKTKVGKKKTEEKMEDKDKTKSSKTTHKKGEIHSDKTKKDEPKTDSKTTLANKRARNSTGDGKKQEHTQKKTKVQTPTTQTLK</sequence>
<comment type="caution">
    <text evidence="4">The sequence shown here is derived from an EMBL/GenBank/DDBJ whole genome shotgun (WGS) entry which is preliminary data.</text>
</comment>
<name>A0A8S3RIQ0_MYTED</name>
<feature type="compositionally biased region" description="Low complexity" evidence="2">
    <location>
        <begin position="531"/>
        <end position="540"/>
    </location>
</feature>
<dbReference type="OrthoDB" id="6188654at2759"/>
<dbReference type="GO" id="GO:0008270">
    <property type="term" value="F:zinc ion binding"/>
    <property type="evidence" value="ECO:0007669"/>
    <property type="project" value="UniProtKB-KW"/>
</dbReference>
<feature type="domain" description="CCHC-type" evidence="3">
    <location>
        <begin position="220"/>
        <end position="236"/>
    </location>
</feature>
<dbReference type="PROSITE" id="PS50158">
    <property type="entry name" value="ZF_CCHC"/>
    <property type="match status" value="2"/>
</dbReference>
<organism evidence="4 5">
    <name type="scientific">Mytilus edulis</name>
    <name type="common">Blue mussel</name>
    <dbReference type="NCBI Taxonomy" id="6550"/>
    <lineage>
        <taxon>Eukaryota</taxon>
        <taxon>Metazoa</taxon>
        <taxon>Spiralia</taxon>
        <taxon>Lophotrochozoa</taxon>
        <taxon>Mollusca</taxon>
        <taxon>Bivalvia</taxon>
        <taxon>Autobranchia</taxon>
        <taxon>Pteriomorphia</taxon>
        <taxon>Mytilida</taxon>
        <taxon>Mytiloidea</taxon>
        <taxon>Mytilidae</taxon>
        <taxon>Mytilinae</taxon>
        <taxon>Mytilus</taxon>
    </lineage>
</organism>
<keyword evidence="1" id="KW-0863">Zinc-finger</keyword>
<evidence type="ECO:0000313" key="4">
    <source>
        <dbReference type="EMBL" id="CAG2206799.1"/>
    </source>
</evidence>
<proteinExistence type="predicted"/>
<dbReference type="AlphaFoldDB" id="A0A8S3RIQ0"/>
<dbReference type="Pfam" id="PF00098">
    <property type="entry name" value="zf-CCHC"/>
    <property type="match status" value="1"/>
</dbReference>
<protein>
    <submittedName>
        <fullName evidence="4">CNBP</fullName>
    </submittedName>
</protein>
<feature type="compositionally biased region" description="Basic and acidic residues" evidence="2">
    <location>
        <begin position="441"/>
        <end position="455"/>
    </location>
</feature>
<dbReference type="Proteomes" id="UP000683360">
    <property type="component" value="Unassembled WGS sequence"/>
</dbReference>
<feature type="compositionally biased region" description="Basic and acidic residues" evidence="2">
    <location>
        <begin position="485"/>
        <end position="503"/>
    </location>
</feature>
<reference evidence="4" key="1">
    <citation type="submission" date="2021-03" db="EMBL/GenBank/DDBJ databases">
        <authorList>
            <person name="Bekaert M."/>
        </authorList>
    </citation>
    <scope>NUCLEOTIDE SEQUENCE</scope>
</reference>
<keyword evidence="1" id="KW-0862">Zinc</keyword>
<dbReference type="EMBL" id="CAJPWZ010001062">
    <property type="protein sequence ID" value="CAG2206799.1"/>
    <property type="molecule type" value="Genomic_DNA"/>
</dbReference>
<evidence type="ECO:0000256" key="1">
    <source>
        <dbReference type="PROSITE-ProRule" id="PRU00047"/>
    </source>
</evidence>
<evidence type="ECO:0000256" key="2">
    <source>
        <dbReference type="SAM" id="MobiDB-lite"/>
    </source>
</evidence>
<evidence type="ECO:0000259" key="3">
    <source>
        <dbReference type="PROSITE" id="PS50158"/>
    </source>
</evidence>
<accession>A0A8S3RIQ0</accession>
<feature type="domain" description="CCHC-type" evidence="3">
    <location>
        <begin position="248"/>
        <end position="261"/>
    </location>
</feature>
<feature type="compositionally biased region" description="Basic and acidic residues" evidence="2">
    <location>
        <begin position="465"/>
        <end position="478"/>
    </location>
</feature>
<feature type="region of interest" description="Disordered" evidence="2">
    <location>
        <begin position="441"/>
        <end position="540"/>
    </location>
</feature>
<dbReference type="GO" id="GO:0003676">
    <property type="term" value="F:nucleic acid binding"/>
    <property type="evidence" value="ECO:0007669"/>
    <property type="project" value="InterPro"/>
</dbReference>
<dbReference type="SUPFAM" id="SSF57756">
    <property type="entry name" value="Retrovirus zinc finger-like domains"/>
    <property type="match status" value="1"/>
</dbReference>
<evidence type="ECO:0000313" key="5">
    <source>
        <dbReference type="Proteomes" id="UP000683360"/>
    </source>
</evidence>
<feature type="region of interest" description="Disordered" evidence="2">
    <location>
        <begin position="1"/>
        <end position="24"/>
    </location>
</feature>
<keyword evidence="5" id="KW-1185">Reference proteome</keyword>
<dbReference type="InterPro" id="IPR036875">
    <property type="entry name" value="Znf_CCHC_sf"/>
</dbReference>
<gene>
    <name evidence="4" type="ORF">MEDL_21109</name>
</gene>
<keyword evidence="1" id="KW-0479">Metal-binding</keyword>